<keyword evidence="3" id="KW-1185">Reference proteome</keyword>
<evidence type="ECO:0000256" key="1">
    <source>
        <dbReference type="SAM" id="MobiDB-lite"/>
    </source>
</evidence>
<evidence type="ECO:0000313" key="3">
    <source>
        <dbReference type="Proteomes" id="UP000800035"/>
    </source>
</evidence>
<proteinExistence type="predicted"/>
<dbReference type="OrthoDB" id="3344043at2759"/>
<sequence>MDIDASSSSSTELPLIPRDGSGLSQQGSINWDNIVHRSLTFTVGVLNRCANAGVDPYSLVVGQAVAQCFPLARRGRENVYTAVTALRCQNGIANTLWFGFGVKALVRTLILTSEGTSLLAICACLGECFHEDLAPDIMFHIVKAHGAPGELTPSVAQWAAIIKACSGSLATSKFPLLAEGLMRLDPGSGRTTMMNETPMTKENSQRLPFIRGCPLPQDLASVVIAVGKVASGQLESIHVSGCAAIGWVGAIAEWLFDLRVVIYTAQDESTPVYSNFPDNQEAQVHLTFDCALSASVSQSRLHVVRKSYFLPNSISLFDWGEQAKVLYSGRVPWESCLTDTFGYDFERLRKMPLNFGTALGCAARIFKAIVTAESGVPKKYLQECRSYFDASAGQGFVHNALHWFPELSPLKQAMEKASRLSFDAAKDGYEEKFAAIQRSCECSVCRDFDHFEEGEGFCLVIIMEAIIVLCLVTAGLTVTEHLHPLRIGLESFYKRQLQVRSPDEDEDDQGEGSLQEGLRTVGPIIYVLFTNGFVDLTLEQYTQALESRLVAAIKLFTGRDTPTHLTASAVSESGICAYLDILRDISISPESAGRVHVVPGMIEHDHKPFPQVQDNEIELMRRAGSVKELCATLAELNEVILEVTETVHSLSINFLFQRRGDDTKDESRPYLRIGPGDIVDQAHRARGLVHCSTPIRSCKRRRIGGISCDRAEYPILKLSMDGETIQVCDTTNGGEYLRAVALRVATEKNPPYFCLLSDGRCIDCCIGTVVNQNIRPALVIANVGNATWSNSR</sequence>
<feature type="compositionally biased region" description="Polar residues" evidence="1">
    <location>
        <begin position="1"/>
        <end position="12"/>
    </location>
</feature>
<dbReference type="Proteomes" id="UP000800035">
    <property type="component" value="Unassembled WGS sequence"/>
</dbReference>
<dbReference type="AlphaFoldDB" id="A0A6A5TH89"/>
<reference evidence="2" key="1">
    <citation type="journal article" date="2020" name="Stud. Mycol.">
        <title>101 Dothideomycetes genomes: a test case for predicting lifestyles and emergence of pathogens.</title>
        <authorList>
            <person name="Haridas S."/>
            <person name="Albert R."/>
            <person name="Binder M."/>
            <person name="Bloem J."/>
            <person name="Labutti K."/>
            <person name="Salamov A."/>
            <person name="Andreopoulos B."/>
            <person name="Baker S."/>
            <person name="Barry K."/>
            <person name="Bills G."/>
            <person name="Bluhm B."/>
            <person name="Cannon C."/>
            <person name="Castanera R."/>
            <person name="Culley D."/>
            <person name="Daum C."/>
            <person name="Ezra D."/>
            <person name="Gonzalez J."/>
            <person name="Henrissat B."/>
            <person name="Kuo A."/>
            <person name="Liang C."/>
            <person name="Lipzen A."/>
            <person name="Lutzoni F."/>
            <person name="Magnuson J."/>
            <person name="Mondo S."/>
            <person name="Nolan M."/>
            <person name="Ohm R."/>
            <person name="Pangilinan J."/>
            <person name="Park H.-J."/>
            <person name="Ramirez L."/>
            <person name="Alfaro M."/>
            <person name="Sun H."/>
            <person name="Tritt A."/>
            <person name="Yoshinaga Y."/>
            <person name="Zwiers L.-H."/>
            <person name="Turgeon B."/>
            <person name="Goodwin S."/>
            <person name="Spatafora J."/>
            <person name="Crous P."/>
            <person name="Grigoriev I."/>
        </authorList>
    </citation>
    <scope>NUCLEOTIDE SEQUENCE</scope>
    <source>
        <strain evidence="2">CBS 675.92</strain>
    </source>
</reference>
<name>A0A6A5TH89_9PLEO</name>
<feature type="region of interest" description="Disordered" evidence="1">
    <location>
        <begin position="1"/>
        <end position="23"/>
    </location>
</feature>
<accession>A0A6A5TH89</accession>
<organism evidence="2 3">
    <name type="scientific">Byssothecium circinans</name>
    <dbReference type="NCBI Taxonomy" id="147558"/>
    <lineage>
        <taxon>Eukaryota</taxon>
        <taxon>Fungi</taxon>
        <taxon>Dikarya</taxon>
        <taxon>Ascomycota</taxon>
        <taxon>Pezizomycotina</taxon>
        <taxon>Dothideomycetes</taxon>
        <taxon>Pleosporomycetidae</taxon>
        <taxon>Pleosporales</taxon>
        <taxon>Massarineae</taxon>
        <taxon>Massarinaceae</taxon>
        <taxon>Byssothecium</taxon>
    </lineage>
</organism>
<protein>
    <submittedName>
        <fullName evidence="2">Uncharacterized protein</fullName>
    </submittedName>
</protein>
<gene>
    <name evidence="2" type="ORF">CC80DRAFT_496304</name>
</gene>
<evidence type="ECO:0000313" key="2">
    <source>
        <dbReference type="EMBL" id="KAF1951012.1"/>
    </source>
</evidence>
<dbReference type="EMBL" id="ML977020">
    <property type="protein sequence ID" value="KAF1951012.1"/>
    <property type="molecule type" value="Genomic_DNA"/>
</dbReference>